<dbReference type="RefSeq" id="WP_134334944.1">
    <property type="nucleotide sequence ID" value="NZ_BMCZ01000001.1"/>
</dbReference>
<reference evidence="5" key="2">
    <citation type="submission" date="2019-03" db="EMBL/GenBank/DDBJ databases">
        <authorList>
            <person name="Yan Y.-Q."/>
            <person name="Du Z.-J."/>
        </authorList>
    </citation>
    <scope>NUCLEOTIDE SEQUENCE</scope>
    <source>
        <strain evidence="5">PP-F2FG21</strain>
    </source>
</reference>
<dbReference type="Proteomes" id="UP000583101">
    <property type="component" value="Unassembled WGS sequence"/>
</dbReference>
<dbReference type="InterPro" id="IPR000182">
    <property type="entry name" value="GNAT_dom"/>
</dbReference>
<proteinExistence type="predicted"/>
<protein>
    <submittedName>
        <fullName evidence="5">GNAT family N-acetyltransferase</fullName>
    </submittedName>
    <submittedName>
        <fullName evidence="4">Ribosomal protein S18 acetylase RimI-like enzyme</fullName>
    </submittedName>
</protein>
<evidence type="ECO:0000313" key="6">
    <source>
        <dbReference type="Proteomes" id="UP000297248"/>
    </source>
</evidence>
<evidence type="ECO:0000313" key="7">
    <source>
        <dbReference type="Proteomes" id="UP000583101"/>
    </source>
</evidence>
<evidence type="ECO:0000313" key="5">
    <source>
        <dbReference type="EMBL" id="TEW69109.1"/>
    </source>
</evidence>
<dbReference type="EMBL" id="JACIEG010000001">
    <property type="protein sequence ID" value="MBB3967847.1"/>
    <property type="molecule type" value="Genomic_DNA"/>
</dbReference>
<keyword evidence="1 5" id="KW-0808">Transferase</keyword>
<dbReference type="Pfam" id="PF00583">
    <property type="entry name" value="Acetyltransf_1"/>
    <property type="match status" value="1"/>
</dbReference>
<name>A0A4Y8AKV9_9SPHI</name>
<dbReference type="GO" id="GO:0016747">
    <property type="term" value="F:acyltransferase activity, transferring groups other than amino-acyl groups"/>
    <property type="evidence" value="ECO:0007669"/>
    <property type="project" value="InterPro"/>
</dbReference>
<dbReference type="PANTHER" id="PTHR43877">
    <property type="entry name" value="AMINOALKYLPHOSPHONATE N-ACETYLTRANSFERASE-RELATED-RELATED"/>
    <property type="match status" value="1"/>
</dbReference>
<evidence type="ECO:0000256" key="2">
    <source>
        <dbReference type="ARBA" id="ARBA00023315"/>
    </source>
</evidence>
<keyword evidence="7" id="KW-1185">Reference proteome</keyword>
<reference evidence="4 7" key="3">
    <citation type="submission" date="2020-08" db="EMBL/GenBank/DDBJ databases">
        <title>Genomic Encyclopedia of Type Strains, Phase IV (KMG-IV): sequencing the most valuable type-strain genomes for metagenomic binning, comparative biology and taxonomic classification.</title>
        <authorList>
            <person name="Goeker M."/>
        </authorList>
    </citation>
    <scope>NUCLEOTIDE SEQUENCE [LARGE SCALE GENOMIC DNA]</scope>
    <source>
        <strain evidence="4 7">DSM 100995</strain>
    </source>
</reference>
<gene>
    <name evidence="5" type="ORF">E2R65_02785</name>
    <name evidence="4" type="ORF">GGR35_000433</name>
</gene>
<dbReference type="SUPFAM" id="SSF55729">
    <property type="entry name" value="Acyl-CoA N-acyltransferases (Nat)"/>
    <property type="match status" value="1"/>
</dbReference>
<evidence type="ECO:0000313" key="4">
    <source>
        <dbReference type="EMBL" id="MBB3967847.1"/>
    </source>
</evidence>
<dbReference type="InterPro" id="IPR050832">
    <property type="entry name" value="Bact_Acetyltransf"/>
</dbReference>
<comment type="caution">
    <text evidence="5">The sequence shown here is derived from an EMBL/GenBank/DDBJ whole genome shotgun (WGS) entry which is preliminary data.</text>
</comment>
<dbReference type="InterPro" id="IPR016181">
    <property type="entry name" value="Acyl_CoA_acyltransferase"/>
</dbReference>
<keyword evidence="2" id="KW-0012">Acyltransferase</keyword>
<evidence type="ECO:0000259" key="3">
    <source>
        <dbReference type="PROSITE" id="PS51186"/>
    </source>
</evidence>
<dbReference type="Gene3D" id="3.40.630.30">
    <property type="match status" value="1"/>
</dbReference>
<reference evidence="5 6" key="1">
    <citation type="journal article" date="2016" name="Int. J. Syst. Evol. Microbiol.">
        <title>Proposal of Mucilaginibacter phyllosphaerae sp. nov. isolated from the phyllosphere of Galium album.</title>
        <authorList>
            <person name="Aydogan E.L."/>
            <person name="Busse H.J."/>
            <person name="Moser G."/>
            <person name="Muller C."/>
            <person name="Kampfer P."/>
            <person name="Glaeser S.P."/>
        </authorList>
    </citation>
    <scope>NUCLEOTIDE SEQUENCE [LARGE SCALE GENOMIC DNA]</scope>
    <source>
        <strain evidence="5 6">PP-F2FG21</strain>
    </source>
</reference>
<dbReference type="OrthoDB" id="1450704at2"/>
<dbReference type="PROSITE" id="PS51186">
    <property type="entry name" value="GNAT"/>
    <property type="match status" value="1"/>
</dbReference>
<dbReference type="EMBL" id="SNQG01000001">
    <property type="protein sequence ID" value="TEW69109.1"/>
    <property type="molecule type" value="Genomic_DNA"/>
</dbReference>
<dbReference type="CDD" id="cd04301">
    <property type="entry name" value="NAT_SF"/>
    <property type="match status" value="1"/>
</dbReference>
<sequence>MENITIRPATIADIDTLRQFEQGVISAERPFDPTLKDGHINYYDLNEFITAPHIYLLVAELNGGLIGSGYSRIETSKIYLKHQQHAYLGFMYVLPQHRGKGVNKMIIDALKEWSVKQGVTEFSLQVYYQNTSAIKAYEKAGFNRHMIKMRMGLS</sequence>
<accession>A0A4Y8AKV9</accession>
<dbReference type="Proteomes" id="UP000297248">
    <property type="component" value="Unassembled WGS sequence"/>
</dbReference>
<feature type="domain" description="N-acetyltransferase" evidence="3">
    <location>
        <begin position="4"/>
        <end position="154"/>
    </location>
</feature>
<evidence type="ECO:0000256" key="1">
    <source>
        <dbReference type="ARBA" id="ARBA00022679"/>
    </source>
</evidence>
<dbReference type="AlphaFoldDB" id="A0A4Y8AKV9"/>
<organism evidence="5 6">
    <name type="scientific">Mucilaginibacter phyllosphaerae</name>
    <dbReference type="NCBI Taxonomy" id="1812349"/>
    <lineage>
        <taxon>Bacteria</taxon>
        <taxon>Pseudomonadati</taxon>
        <taxon>Bacteroidota</taxon>
        <taxon>Sphingobacteriia</taxon>
        <taxon>Sphingobacteriales</taxon>
        <taxon>Sphingobacteriaceae</taxon>
        <taxon>Mucilaginibacter</taxon>
    </lineage>
</organism>